<organism evidence="1 2">
    <name type="scientific">Brevibacillus reuszeri</name>
    <dbReference type="NCBI Taxonomy" id="54915"/>
    <lineage>
        <taxon>Bacteria</taxon>
        <taxon>Bacillati</taxon>
        <taxon>Bacillota</taxon>
        <taxon>Bacilli</taxon>
        <taxon>Bacillales</taxon>
        <taxon>Paenibacillaceae</taxon>
        <taxon>Brevibacillus</taxon>
    </lineage>
</organism>
<protein>
    <recommendedName>
        <fullName evidence="3">Phage protein</fullName>
    </recommendedName>
</protein>
<keyword evidence="2" id="KW-1185">Reference proteome</keyword>
<name>A0ABQ0TNN4_9BACL</name>
<gene>
    <name evidence="1" type="ORF">BRE01_30910</name>
</gene>
<sequence length="61" mass="7263">MTISKQEAKRRARERWPYWRLLLSDINISYSDLNSMDDDDIAEANAALDIHIEQQKENQKK</sequence>
<dbReference type="RefSeq" id="WP_141260963.1">
    <property type="nucleotide sequence ID" value="NZ_BJON01000012.1"/>
</dbReference>
<reference evidence="1 2" key="1">
    <citation type="submission" date="2019-06" db="EMBL/GenBank/DDBJ databases">
        <title>Whole genome shotgun sequence of Brevibacillus reuszeri NBRC 15719.</title>
        <authorList>
            <person name="Hosoyama A."/>
            <person name="Uohara A."/>
            <person name="Ohji S."/>
            <person name="Ichikawa N."/>
        </authorList>
    </citation>
    <scope>NUCLEOTIDE SEQUENCE [LARGE SCALE GENOMIC DNA]</scope>
    <source>
        <strain evidence="1 2">NBRC 15719</strain>
    </source>
</reference>
<evidence type="ECO:0000313" key="2">
    <source>
        <dbReference type="Proteomes" id="UP000319578"/>
    </source>
</evidence>
<accession>A0ABQ0TNN4</accession>
<dbReference type="EMBL" id="BJON01000012">
    <property type="protein sequence ID" value="GED69389.1"/>
    <property type="molecule type" value="Genomic_DNA"/>
</dbReference>
<dbReference type="Proteomes" id="UP000319578">
    <property type="component" value="Unassembled WGS sequence"/>
</dbReference>
<evidence type="ECO:0000313" key="1">
    <source>
        <dbReference type="EMBL" id="GED69389.1"/>
    </source>
</evidence>
<evidence type="ECO:0008006" key="3">
    <source>
        <dbReference type="Google" id="ProtNLM"/>
    </source>
</evidence>
<comment type="caution">
    <text evidence="1">The sequence shown here is derived from an EMBL/GenBank/DDBJ whole genome shotgun (WGS) entry which is preliminary data.</text>
</comment>
<proteinExistence type="predicted"/>